<dbReference type="EMBL" id="RHHS01000008">
    <property type="protein sequence ID" value="RNB61183.1"/>
    <property type="molecule type" value="Genomic_DNA"/>
</dbReference>
<comment type="caution">
    <text evidence="3">The sequence shown here is derived from an EMBL/GenBank/DDBJ whole genome shotgun (WGS) entry which is preliminary data.</text>
</comment>
<keyword evidence="2" id="KW-0472">Membrane</keyword>
<dbReference type="OrthoDB" id="2465982at2"/>
<dbReference type="Proteomes" id="UP000268829">
    <property type="component" value="Unassembled WGS sequence"/>
</dbReference>
<dbReference type="InterPro" id="IPR019734">
    <property type="entry name" value="TPR_rpt"/>
</dbReference>
<protein>
    <submittedName>
        <fullName evidence="3">Tetratricopeptide repeat protein</fullName>
    </submittedName>
</protein>
<gene>
    <name evidence="3" type="ORF">EDM57_02135</name>
</gene>
<dbReference type="PROSITE" id="PS50005">
    <property type="entry name" value="TPR"/>
    <property type="match status" value="1"/>
</dbReference>
<sequence length="293" mass="34144">METEALQNSRHYQLGKHYYDMNRYEQAKEHLREALAEAPTNPTVLYMLSYCEFELGNVEEAYELCVDVLQKGLVTEYVYQLLALILKSQKKWYEAEQALLQALALNPQEPGIIATYAYLMLQTGHVKKARLLMEEAKRLDPQDSTVLHYQFYIDLIVSNKKQQQKTLQSYVEVEDDELYKLIKIGEEAYFRDDYKTAKENLVQAFLLDPTNERVKEMLDAIDKETHIVFWPNRLVDKLGGPIGMWAVFAGILFLVSYFAPFALEYFAVGWIVFGVYTWISPLVYKLVCKVRSQ</sequence>
<dbReference type="Pfam" id="PF14559">
    <property type="entry name" value="TPR_19"/>
    <property type="match status" value="2"/>
</dbReference>
<dbReference type="InterPro" id="IPR011990">
    <property type="entry name" value="TPR-like_helical_dom_sf"/>
</dbReference>
<evidence type="ECO:0000256" key="2">
    <source>
        <dbReference type="SAM" id="Phobius"/>
    </source>
</evidence>
<dbReference type="SMART" id="SM00028">
    <property type="entry name" value="TPR"/>
    <property type="match status" value="3"/>
</dbReference>
<organism evidence="3 4">
    <name type="scientific">Brevibacillus gelatini</name>
    <dbReference type="NCBI Taxonomy" id="1655277"/>
    <lineage>
        <taxon>Bacteria</taxon>
        <taxon>Bacillati</taxon>
        <taxon>Bacillota</taxon>
        <taxon>Bacilli</taxon>
        <taxon>Bacillales</taxon>
        <taxon>Paenibacillaceae</taxon>
        <taxon>Brevibacillus</taxon>
    </lineage>
</organism>
<keyword evidence="4" id="KW-1185">Reference proteome</keyword>
<dbReference type="PANTHER" id="PTHR12558">
    <property type="entry name" value="CELL DIVISION CYCLE 16,23,27"/>
    <property type="match status" value="1"/>
</dbReference>
<accession>A0A3M8BD24</accession>
<reference evidence="3 4" key="1">
    <citation type="submission" date="2018-10" db="EMBL/GenBank/DDBJ databases">
        <title>Phylogenomics of Brevibacillus.</title>
        <authorList>
            <person name="Dunlap C."/>
        </authorList>
    </citation>
    <scope>NUCLEOTIDE SEQUENCE [LARGE SCALE GENOMIC DNA]</scope>
    <source>
        <strain evidence="3 4">DSM 100115</strain>
    </source>
</reference>
<proteinExistence type="predicted"/>
<keyword evidence="2" id="KW-0812">Transmembrane</keyword>
<name>A0A3M8BD24_9BACL</name>
<dbReference type="AlphaFoldDB" id="A0A3M8BD24"/>
<dbReference type="RefSeq" id="WP_122903132.1">
    <property type="nucleotide sequence ID" value="NZ_RHHS01000008.1"/>
</dbReference>
<evidence type="ECO:0000256" key="1">
    <source>
        <dbReference type="PROSITE-ProRule" id="PRU00339"/>
    </source>
</evidence>
<dbReference type="Gene3D" id="1.25.40.10">
    <property type="entry name" value="Tetratricopeptide repeat domain"/>
    <property type="match status" value="1"/>
</dbReference>
<feature type="repeat" description="TPR" evidence="1">
    <location>
        <begin position="8"/>
        <end position="41"/>
    </location>
</feature>
<feature type="transmembrane region" description="Helical" evidence="2">
    <location>
        <begin position="265"/>
        <end position="287"/>
    </location>
</feature>
<dbReference type="SUPFAM" id="SSF48452">
    <property type="entry name" value="TPR-like"/>
    <property type="match status" value="1"/>
</dbReference>
<evidence type="ECO:0000313" key="4">
    <source>
        <dbReference type="Proteomes" id="UP000268829"/>
    </source>
</evidence>
<evidence type="ECO:0000313" key="3">
    <source>
        <dbReference type="EMBL" id="RNB61183.1"/>
    </source>
</evidence>
<feature type="transmembrane region" description="Helical" evidence="2">
    <location>
        <begin position="242"/>
        <end position="259"/>
    </location>
</feature>
<dbReference type="PANTHER" id="PTHR12558:SF13">
    <property type="entry name" value="CELL DIVISION CYCLE PROTEIN 27 HOMOLOG"/>
    <property type="match status" value="1"/>
</dbReference>
<keyword evidence="2" id="KW-1133">Transmembrane helix</keyword>
<keyword evidence="1" id="KW-0802">TPR repeat</keyword>